<evidence type="ECO:0000313" key="2">
    <source>
        <dbReference type="EMBL" id="KAF0929387.1"/>
    </source>
</evidence>
<dbReference type="Proteomes" id="UP000479710">
    <property type="component" value="Unassembled WGS sequence"/>
</dbReference>
<dbReference type="EMBL" id="SPHZ02000002">
    <property type="protein sequence ID" value="KAF0929387.1"/>
    <property type="molecule type" value="Genomic_DNA"/>
</dbReference>
<feature type="region of interest" description="Disordered" evidence="1">
    <location>
        <begin position="87"/>
        <end position="106"/>
    </location>
</feature>
<comment type="caution">
    <text evidence="2">The sequence shown here is derived from an EMBL/GenBank/DDBJ whole genome shotgun (WGS) entry which is preliminary data.</text>
</comment>
<dbReference type="AlphaFoldDB" id="A0A6G1EXM3"/>
<reference evidence="2 3" key="1">
    <citation type="submission" date="2019-11" db="EMBL/GenBank/DDBJ databases">
        <title>Whole genome sequence of Oryza granulata.</title>
        <authorList>
            <person name="Li W."/>
        </authorList>
    </citation>
    <scope>NUCLEOTIDE SEQUENCE [LARGE SCALE GENOMIC DNA]</scope>
    <source>
        <strain evidence="3">cv. Menghai</strain>
        <tissue evidence="2">Leaf</tissue>
    </source>
</reference>
<feature type="non-terminal residue" evidence="2">
    <location>
        <position position="1"/>
    </location>
</feature>
<evidence type="ECO:0000256" key="1">
    <source>
        <dbReference type="SAM" id="MobiDB-lite"/>
    </source>
</evidence>
<sequence>KMIDQLRPIVIFKVFKLTLRKDYGACLCLRMTTISSGERYALKKDVDVKPMGCGPWPTGSSSSPTPPDVDDLAKVALRSDVLDAVKSDGTEPHRRLGRFPACAQRS</sequence>
<evidence type="ECO:0000313" key="3">
    <source>
        <dbReference type="Proteomes" id="UP000479710"/>
    </source>
</evidence>
<name>A0A6G1EXM3_9ORYZ</name>
<organism evidence="2 3">
    <name type="scientific">Oryza meyeriana var. granulata</name>
    <dbReference type="NCBI Taxonomy" id="110450"/>
    <lineage>
        <taxon>Eukaryota</taxon>
        <taxon>Viridiplantae</taxon>
        <taxon>Streptophyta</taxon>
        <taxon>Embryophyta</taxon>
        <taxon>Tracheophyta</taxon>
        <taxon>Spermatophyta</taxon>
        <taxon>Magnoliopsida</taxon>
        <taxon>Liliopsida</taxon>
        <taxon>Poales</taxon>
        <taxon>Poaceae</taxon>
        <taxon>BOP clade</taxon>
        <taxon>Oryzoideae</taxon>
        <taxon>Oryzeae</taxon>
        <taxon>Oryzinae</taxon>
        <taxon>Oryza</taxon>
        <taxon>Oryza meyeriana</taxon>
    </lineage>
</organism>
<gene>
    <name evidence="2" type="ORF">E2562_021411</name>
</gene>
<protein>
    <submittedName>
        <fullName evidence="2">Uncharacterized protein</fullName>
    </submittedName>
</protein>
<accession>A0A6G1EXM3</accession>
<proteinExistence type="predicted"/>
<keyword evidence="3" id="KW-1185">Reference proteome</keyword>